<gene>
    <name evidence="4" type="ORF">QEO92_00400</name>
</gene>
<dbReference type="SUPFAM" id="SSF53807">
    <property type="entry name" value="Helical backbone' metal receptor"/>
    <property type="match status" value="1"/>
</dbReference>
<dbReference type="Pfam" id="PF01497">
    <property type="entry name" value="Peripla_BP_2"/>
    <property type="match status" value="1"/>
</dbReference>
<name>A0ABY8M210_9HYPH</name>
<dbReference type="Proteomes" id="UP001227095">
    <property type="component" value="Chromosome"/>
</dbReference>
<dbReference type="PANTHER" id="PTHR30535:SF34">
    <property type="entry name" value="MOLYBDATE-BINDING PROTEIN MOLA"/>
    <property type="match status" value="1"/>
</dbReference>
<proteinExistence type="predicted"/>
<dbReference type="EMBL" id="CP123000">
    <property type="protein sequence ID" value="WGI68595.1"/>
    <property type="molecule type" value="Genomic_DNA"/>
</dbReference>
<evidence type="ECO:0000313" key="4">
    <source>
        <dbReference type="EMBL" id="WGI68595.1"/>
    </source>
</evidence>
<evidence type="ECO:0000256" key="2">
    <source>
        <dbReference type="SAM" id="SignalP"/>
    </source>
</evidence>
<evidence type="ECO:0000256" key="1">
    <source>
        <dbReference type="SAM" id="Coils"/>
    </source>
</evidence>
<dbReference type="RefSeq" id="WP_200884023.1">
    <property type="nucleotide sequence ID" value="NZ_CP123000.1"/>
</dbReference>
<feature type="domain" description="Fe/B12 periplasmic-binding" evidence="3">
    <location>
        <begin position="41"/>
        <end position="347"/>
    </location>
</feature>
<evidence type="ECO:0000313" key="5">
    <source>
        <dbReference type="Proteomes" id="UP001227095"/>
    </source>
</evidence>
<dbReference type="InterPro" id="IPR050902">
    <property type="entry name" value="ABC_Transporter_SBP"/>
</dbReference>
<reference evidence="4 5" key="1">
    <citation type="submission" date="2023-04" db="EMBL/GenBank/DDBJ databases">
        <title>Neorhizobium petrolearium OS53, complete genome.</title>
        <authorList>
            <person name="Yu T."/>
        </authorList>
    </citation>
    <scope>NUCLEOTIDE SEQUENCE [LARGE SCALE GENOMIC DNA]</scope>
    <source>
        <strain evidence="4 5">OS53</strain>
    </source>
</reference>
<dbReference type="Gene3D" id="3.40.50.1980">
    <property type="entry name" value="Nitrogenase molybdenum iron protein domain"/>
    <property type="match status" value="2"/>
</dbReference>
<keyword evidence="2" id="KW-0732">Signal</keyword>
<feature type="signal peptide" evidence="2">
    <location>
        <begin position="1"/>
        <end position="31"/>
    </location>
</feature>
<dbReference type="PANTHER" id="PTHR30535">
    <property type="entry name" value="VITAMIN B12-BINDING PROTEIN"/>
    <property type="match status" value="1"/>
</dbReference>
<keyword evidence="5" id="KW-1185">Reference proteome</keyword>
<feature type="coiled-coil region" evidence="1">
    <location>
        <begin position="173"/>
        <end position="204"/>
    </location>
</feature>
<dbReference type="PROSITE" id="PS50983">
    <property type="entry name" value="FE_B12_PBP"/>
    <property type="match status" value="1"/>
</dbReference>
<evidence type="ECO:0000259" key="3">
    <source>
        <dbReference type="PROSITE" id="PS50983"/>
    </source>
</evidence>
<keyword evidence="1" id="KW-0175">Coiled coil</keyword>
<protein>
    <submittedName>
        <fullName evidence="4">ABC transporter substrate-binding protein</fullName>
    </submittedName>
</protein>
<dbReference type="InterPro" id="IPR002491">
    <property type="entry name" value="ABC_transptr_periplasmic_BD"/>
</dbReference>
<organism evidence="4 5">
    <name type="scientific">Neorhizobium petrolearium</name>
    <dbReference type="NCBI Taxonomy" id="515361"/>
    <lineage>
        <taxon>Bacteria</taxon>
        <taxon>Pseudomonadati</taxon>
        <taxon>Pseudomonadota</taxon>
        <taxon>Alphaproteobacteria</taxon>
        <taxon>Hyphomicrobiales</taxon>
        <taxon>Rhizobiaceae</taxon>
        <taxon>Rhizobium/Agrobacterium group</taxon>
        <taxon>Neorhizobium</taxon>
    </lineage>
</organism>
<accession>A0ABY8M210</accession>
<sequence>MFNLVRRAMRMAKPAALSGILCLGAIPAAHADIQITDVLGRRVMLEKPAQHVMLGFYFEDYIAITGPTAIGRLKAISLNYWKGYRPLQYEAYLKTTPKIAELIDVGDADAGTMSAEKIIASRPDVVILSAGQYKYLGAAAQTIEQVGIPLVVVDYNAQTVEKHVASTLIIGKVMGAEERAEELAEQYKAKVADTLARVERASKNAKPKVYVELGQKGAAEFGNSYGQGMWAGVVDAAGGRNIAAGQIASWGPLNPEYVLSSKPDAIFITGSEWTSLSNAVLMGFNIPPDVTRTRAEPYIGRAGWLDLPAVKNGEVYAIYHGGTRTLYDYAFLRYMAKALYPEAFRDVDPAAELSAYYRAYLPVKPDGTFMLKLGQDK</sequence>
<feature type="chain" id="PRO_5047352231" evidence="2">
    <location>
        <begin position="32"/>
        <end position="377"/>
    </location>
</feature>